<evidence type="ECO:0000313" key="3">
    <source>
        <dbReference type="Proteomes" id="UP000648075"/>
    </source>
</evidence>
<dbReference type="InterPro" id="IPR011050">
    <property type="entry name" value="Pectin_lyase_fold/virulence"/>
</dbReference>
<keyword evidence="1" id="KW-0732">Signal</keyword>
<name>A0A918UJG7_9SPHN</name>
<dbReference type="Gene3D" id="2.160.20.10">
    <property type="entry name" value="Single-stranded right-handed beta-helix, Pectin lyase-like"/>
    <property type="match status" value="1"/>
</dbReference>
<evidence type="ECO:0000313" key="2">
    <source>
        <dbReference type="EMBL" id="GGZ14070.1"/>
    </source>
</evidence>
<dbReference type="RefSeq" id="WP_189622243.1">
    <property type="nucleotide sequence ID" value="NZ_BMZA01000017.1"/>
</dbReference>
<organism evidence="2 3">
    <name type="scientific">Novosphingobium colocasiae</name>
    <dbReference type="NCBI Taxonomy" id="1256513"/>
    <lineage>
        <taxon>Bacteria</taxon>
        <taxon>Pseudomonadati</taxon>
        <taxon>Pseudomonadota</taxon>
        <taxon>Alphaproteobacteria</taxon>
        <taxon>Sphingomonadales</taxon>
        <taxon>Sphingomonadaceae</taxon>
        <taxon>Novosphingobium</taxon>
    </lineage>
</organism>
<evidence type="ECO:0008006" key="4">
    <source>
        <dbReference type="Google" id="ProtNLM"/>
    </source>
</evidence>
<keyword evidence="3" id="KW-1185">Reference proteome</keyword>
<reference evidence="2" key="2">
    <citation type="submission" date="2020-09" db="EMBL/GenBank/DDBJ databases">
        <authorList>
            <person name="Sun Q."/>
            <person name="Kim S."/>
        </authorList>
    </citation>
    <scope>NUCLEOTIDE SEQUENCE</scope>
    <source>
        <strain evidence="2">KCTC 32255</strain>
    </source>
</reference>
<proteinExistence type="predicted"/>
<protein>
    <recommendedName>
        <fullName evidence="4">Filamentous haemagglutinin FhaB/tRNA nuclease CdiA-like TPS domain-containing protein</fullName>
    </recommendedName>
</protein>
<feature type="chain" id="PRO_5036735481" description="Filamentous haemagglutinin FhaB/tRNA nuclease CdiA-like TPS domain-containing protein" evidence="1">
    <location>
        <begin position="38"/>
        <end position="2165"/>
    </location>
</feature>
<feature type="signal peptide" evidence="1">
    <location>
        <begin position="1"/>
        <end position="37"/>
    </location>
</feature>
<dbReference type="Proteomes" id="UP000648075">
    <property type="component" value="Unassembled WGS sequence"/>
</dbReference>
<accession>A0A918UJG7</accession>
<dbReference type="SUPFAM" id="SSF51126">
    <property type="entry name" value="Pectin lyase-like"/>
    <property type="match status" value="1"/>
</dbReference>
<dbReference type="EMBL" id="BMZA01000017">
    <property type="protein sequence ID" value="GGZ14070.1"/>
    <property type="molecule type" value="Genomic_DNA"/>
</dbReference>
<reference evidence="2" key="1">
    <citation type="journal article" date="2014" name="Int. J. Syst. Evol. Microbiol.">
        <title>Complete genome sequence of Corynebacterium casei LMG S-19264T (=DSM 44701T), isolated from a smear-ripened cheese.</title>
        <authorList>
            <consortium name="US DOE Joint Genome Institute (JGI-PGF)"/>
            <person name="Walter F."/>
            <person name="Albersmeier A."/>
            <person name="Kalinowski J."/>
            <person name="Ruckert C."/>
        </authorList>
    </citation>
    <scope>NUCLEOTIDE SEQUENCE</scope>
    <source>
        <strain evidence="2">KCTC 32255</strain>
    </source>
</reference>
<comment type="caution">
    <text evidence="2">The sequence shown here is derived from an EMBL/GenBank/DDBJ whole genome shotgun (WGS) entry which is preliminary data.</text>
</comment>
<gene>
    <name evidence="2" type="ORF">GCM10011614_31390</name>
</gene>
<evidence type="ECO:0000256" key="1">
    <source>
        <dbReference type="SAM" id="SignalP"/>
    </source>
</evidence>
<dbReference type="InterPro" id="IPR012334">
    <property type="entry name" value="Pectin_lyas_fold"/>
</dbReference>
<sequence length="2165" mass="204361">MTQIVLPSARRLTRSGLTGASLAALTLALSLAAPARAQSFQGTGTVSSGSASIVNGAGTTDVFVNSSEAIIDWAVAGSGSNVVFQTAGTTATFQTGVSAPISNYTVLNRITPTNAAGTAINASVEFDGTVNSTLFGATGGNVWFYSPNGIIVGATGSFNVGGLVLTTNPIDTTGGLYGPAGQIRFAGPLGNLAPVTVNGSITALANPQAQTPAYVALVAPRVTQAGTVSAEGPVAYVAAEVVDITMNAGLFDIAVTAGTNDSHGVTHTGSTTGPAPLAAGEQRVISMVAVPKNDGLTMLLGGTVGYASTASNDGTAVILAAGHGLGYDGASDPFTNPAGISIGDVDFTSALSARATGTITVAPTDLTLFEWFASLDAIQSVALDMTSGGTIQALATDGVPADIGFPPAGTRYALDVHAGYADVGGAITASIDNGGTFDSAGIVRMDVSGNANTGIASSPNGTGGSITVNVPNGTFTAFQLDAFASGFGATDGFVGGNGTGGTIDMTVGGAVTVGALNVVAEGIGGDIPGGGSSGGTGGDGTGGGITLAANGGALLTNSISVIANGSAGGGDDLGGTGRGGTISATASGGGTIGADTASFLNLDLNANGAGGGSLAQAGDGIGGAVSLTANNGTLDFDNVSLTAVGFGASSSAGQAGSGFGGSAVVNITGTDQSWSFLSVNANSLAGSGTDVGATGGSATGDAIAGAQLNVDGAALTVNLGANVTADAIGTFGFAGAGTATAGSAAVSVRNGGSISAAGALVVSASADFQIDALSSDPEFTPDMNGGTATLTLDNGGISVPNLAVLAYANAIGGISGAGKATGGTASVRVLNNGGLLVDPTLAFSPSGFEALLIDARGTGGISTFIDGQFRTVTDGFANGAQGGIALLQIDSGNVTVLGVPATISATGTGGPGALAAGSGTTAGDGTGGSASLVMNGGTFTATGGLGILATGTGGGGKGGVVAGNGTGGTAVFSQAGGSATLSNLPFVIDAGGFSAAIDPAELATSGNANGGSASLLASGGTLFIDTPLTLSAQGVAGNSTLGIGGDGTGGTVLFDVSGNALVVPTVGALTLQADGSGGDAIGATGFGGRGTGGSATLRTRGNGSLSGGAVAISANGQGGDNTAATASGGQGVGGVTALVAPGGQLFLSGNVTLDASGIAGATPGVLPLATAGFIELGSENSVSGGALTVLGTLTGTARGDVARADGQGLRVRGAVAAVSADGNVTLDVTGQADLALAGNSTFGSNNGNLTITSRRAGITATGDLGSGGDTVLAGNTTVSVGRLLAGGGAQLASTTGDVRASGLVSTTGDTSVVAGGAVALAQVTAGGRLDVTAQTGGVTATGALGGQTATVITSAQDVLLTGATSANALTITSSAGSIRATGGLGTGNGGALALTAQQDIALTTATSDAALNLTTTAGTITATGQLNSRTNLTINGGNGVTLAGAQAGGVLAIDGGTGGITAGGTLRSGAFQGGNGMTLTGQQAITLTSAVSDGALGITSTGGGVSVSGGLTAIQTIDVTGFGAISLNSAGALTGLTITSQTGALTAGTLTSGGGNVAITAPLGIDVTTLSSSGTTGLIASGGPIRIDDLQSTGLITVSGQSVSLTSTGPLAFADADATGGDLSIDSGGNLVLATADATGAVTLVSRTGSLAASGAINGSAVSATAQDALTTGAVTAATTVDLTSQNAAVTSGGAIAADTIRLTAGTDLTTNGPLNGISLIALNAGNSIVTNAAIDPAVLTMTAGNAITTNATAQGGSITLVAGGDIAINADLVATGALDLTAGGTFRLGALASGAQISAASGDIAITTGAALGVRGTTASVALANMGGDAIIGGAPAAGVYNLDSAELGRVFADQRIGFAVPIVSPGVPGTVTVDSLAMTYGGSGQLGSGGTFAVTTPGLVRVTGAVTAATSGASDTLAITANRVDLIAGTGSITMADGTGARGGTLDIAADRLVVATANTVSQLDAAADTAAINTLLDAPAGTPGDTAIDVGNLTVAVGDGIYIQNLGTSSAFADRRGFSADSVAITTGGPATRIVINGQTFDAAGAAVTGLDTVPTITINGVAAAAGGQFDRLSTINGCIIGQSCRAIVVPPPGKPDLTGPLDPGGLPQPFITSNVVFDIEPIGQDLQLPLVDEPVTSVGNEDLWEETCPKGRTGCEGERAR</sequence>